<organism evidence="2">
    <name type="scientific">viral metagenome</name>
    <dbReference type="NCBI Taxonomy" id="1070528"/>
    <lineage>
        <taxon>unclassified sequences</taxon>
        <taxon>metagenomes</taxon>
        <taxon>organismal metagenomes</taxon>
    </lineage>
</organism>
<name>A0A6C0CWD3_9ZZZZ</name>
<accession>A0A6C0CWD3</accession>
<proteinExistence type="predicted"/>
<sequence length="238" mass="27760">MNSCCKNNIKTKKCKRKDGKVFNLPRKFSKKKCKSKKGFSMKSSCAPYKYCKSGGSKKNKLPTLRKIDTKNKRHKYKLDDPPKKRRLAIDEGIRAESKKKNSPIKDAAVAKKARYNILRIYRKNNNKHHCNVLTQDMKYIDRKYKLGKTKNICNKKGGSRKKTKSKSKSKPKNLSKKKLMIYLLNKELKKRFCKCVRSVKFGKNKAKPGEEYPICYRSIYINRGIKPPKDVVKSCRKK</sequence>
<feature type="region of interest" description="Disordered" evidence="1">
    <location>
        <begin position="150"/>
        <end position="173"/>
    </location>
</feature>
<dbReference type="AlphaFoldDB" id="A0A6C0CWD3"/>
<dbReference type="EMBL" id="MN739508">
    <property type="protein sequence ID" value="QHT09156.1"/>
    <property type="molecule type" value="Genomic_DNA"/>
</dbReference>
<evidence type="ECO:0000256" key="1">
    <source>
        <dbReference type="SAM" id="MobiDB-lite"/>
    </source>
</evidence>
<feature type="compositionally biased region" description="Basic residues" evidence="1">
    <location>
        <begin position="157"/>
        <end position="173"/>
    </location>
</feature>
<protein>
    <submittedName>
        <fullName evidence="2">Uncharacterized protein</fullName>
    </submittedName>
</protein>
<reference evidence="2" key="1">
    <citation type="journal article" date="2020" name="Nature">
        <title>Giant virus diversity and host interactions through global metagenomics.</title>
        <authorList>
            <person name="Schulz F."/>
            <person name="Roux S."/>
            <person name="Paez-Espino D."/>
            <person name="Jungbluth S."/>
            <person name="Walsh D.A."/>
            <person name="Denef V.J."/>
            <person name="McMahon K.D."/>
            <person name="Konstantinidis K.T."/>
            <person name="Eloe-Fadrosh E.A."/>
            <person name="Kyrpides N.C."/>
            <person name="Woyke T."/>
        </authorList>
    </citation>
    <scope>NUCLEOTIDE SEQUENCE</scope>
    <source>
        <strain evidence="2">GVMAG-M-3300023110-24</strain>
    </source>
</reference>
<evidence type="ECO:0000313" key="2">
    <source>
        <dbReference type="EMBL" id="QHT09156.1"/>
    </source>
</evidence>